<organism evidence="2 3">
    <name type="scientific">Steinernema carpocapsae</name>
    <name type="common">Entomopathogenic nematode</name>
    <dbReference type="NCBI Taxonomy" id="34508"/>
    <lineage>
        <taxon>Eukaryota</taxon>
        <taxon>Metazoa</taxon>
        <taxon>Ecdysozoa</taxon>
        <taxon>Nematoda</taxon>
        <taxon>Chromadorea</taxon>
        <taxon>Rhabditida</taxon>
        <taxon>Tylenchina</taxon>
        <taxon>Panagrolaimomorpha</taxon>
        <taxon>Strongyloidoidea</taxon>
        <taxon>Steinernematidae</taxon>
        <taxon>Steinernema</taxon>
    </lineage>
</organism>
<evidence type="ECO:0000256" key="1">
    <source>
        <dbReference type="SAM" id="MobiDB-lite"/>
    </source>
</evidence>
<evidence type="ECO:0000313" key="3">
    <source>
        <dbReference type="Proteomes" id="UP000298663"/>
    </source>
</evidence>
<reference evidence="2 3" key="1">
    <citation type="journal article" date="2015" name="Genome Biol.">
        <title>Comparative genomics of Steinernema reveals deeply conserved gene regulatory networks.</title>
        <authorList>
            <person name="Dillman A.R."/>
            <person name="Macchietto M."/>
            <person name="Porter C.F."/>
            <person name="Rogers A."/>
            <person name="Williams B."/>
            <person name="Antoshechkin I."/>
            <person name="Lee M.M."/>
            <person name="Goodwin Z."/>
            <person name="Lu X."/>
            <person name="Lewis E.E."/>
            <person name="Goodrich-Blair H."/>
            <person name="Stock S.P."/>
            <person name="Adams B.J."/>
            <person name="Sternberg P.W."/>
            <person name="Mortazavi A."/>
        </authorList>
    </citation>
    <scope>NUCLEOTIDE SEQUENCE [LARGE SCALE GENOMIC DNA]</scope>
    <source>
        <strain evidence="2 3">ALL</strain>
    </source>
</reference>
<feature type="compositionally biased region" description="Polar residues" evidence="1">
    <location>
        <begin position="19"/>
        <end position="37"/>
    </location>
</feature>
<protein>
    <submittedName>
        <fullName evidence="2">Uncharacterized protein</fullName>
    </submittedName>
</protein>
<feature type="region of interest" description="Disordered" evidence="1">
    <location>
        <begin position="15"/>
        <end position="70"/>
    </location>
</feature>
<sequence>MVMVTAMDMATVTLRPDTATATEASSALNTPEATATDPTAMESLSGDTDLDTDMATDTVATDSPPTEDMATDMDMEIDFKQLVSLLSLVI</sequence>
<reference evidence="2 3" key="2">
    <citation type="journal article" date="2019" name="G3 (Bethesda)">
        <title>Hybrid Assembly of the Genome of the Entomopathogenic Nematode Steinernema carpocapsae Identifies the X-Chromosome.</title>
        <authorList>
            <person name="Serra L."/>
            <person name="Macchietto M."/>
            <person name="Macias-Munoz A."/>
            <person name="McGill C.J."/>
            <person name="Rodriguez I.M."/>
            <person name="Rodriguez B."/>
            <person name="Murad R."/>
            <person name="Mortazavi A."/>
        </authorList>
    </citation>
    <scope>NUCLEOTIDE SEQUENCE [LARGE SCALE GENOMIC DNA]</scope>
    <source>
        <strain evidence="2 3">ALL</strain>
    </source>
</reference>
<accession>A0A4U5PEC0</accession>
<keyword evidence="3" id="KW-1185">Reference proteome</keyword>
<dbReference type="EMBL" id="AZBU02000002">
    <property type="protein sequence ID" value="TKR94847.1"/>
    <property type="molecule type" value="Genomic_DNA"/>
</dbReference>
<comment type="caution">
    <text evidence="2">The sequence shown here is derived from an EMBL/GenBank/DDBJ whole genome shotgun (WGS) entry which is preliminary data.</text>
</comment>
<name>A0A4U5PEC0_STECR</name>
<evidence type="ECO:0000313" key="2">
    <source>
        <dbReference type="EMBL" id="TKR94847.1"/>
    </source>
</evidence>
<gene>
    <name evidence="2" type="ORF">L596_009082</name>
</gene>
<proteinExistence type="predicted"/>
<dbReference type="Proteomes" id="UP000298663">
    <property type="component" value="Unassembled WGS sequence"/>
</dbReference>
<dbReference type="AlphaFoldDB" id="A0A4U5PEC0"/>